<dbReference type="Pfam" id="PF03462">
    <property type="entry name" value="PCRF"/>
    <property type="match status" value="1"/>
</dbReference>
<keyword evidence="2 4" id="KW-0488">Methylation</keyword>
<dbReference type="SUPFAM" id="SSF75620">
    <property type="entry name" value="Release factor"/>
    <property type="match status" value="1"/>
</dbReference>
<dbReference type="Proteomes" id="UP000557872">
    <property type="component" value="Unassembled WGS sequence"/>
</dbReference>
<accession>A0A851GMP1</accession>
<sequence length="372" mass="41778">MSEHNIADLLALDTGALKSRLSELRRYLDVPNLEQQLTELDHAMADPEFWNDQENAQRTVSQSNLIKGKLNPFLELEQRAANLDEVIELAKEADDLDFAKEANDDYKDIISELDKFELITLLDKPTDVTNAYLTIQAGAGGTEACDWAEMLLRMYIRWAEDKGFTVTKLDYQDGDGAGCRTASLKIDGPYAYGYLKNERGVHRLVRISPFDAAGKRHTSFSAIDVTPEISTDINIEIPESDVEITTARSGGAGGQNVNKVETAVIIKHKPTGILIRSTQERSQLRNRENAWAILRAKLYQIEEDKQKAEADREYSAKGEIGWGSQIRSYVFQPYQMVKDLRTGEETGNISAVMDGRLDPFIEAKLKGKSREK</sequence>
<evidence type="ECO:0000313" key="7">
    <source>
        <dbReference type="EMBL" id="NWK56307.1"/>
    </source>
</evidence>
<keyword evidence="3 4" id="KW-0648">Protein biosynthesis</keyword>
<dbReference type="Gene3D" id="1.20.58.410">
    <property type="entry name" value="Release factor"/>
    <property type="match status" value="1"/>
</dbReference>
<dbReference type="Pfam" id="PF00472">
    <property type="entry name" value="RF-1"/>
    <property type="match status" value="1"/>
</dbReference>
<comment type="caution">
    <text evidence="7">The sequence shown here is derived from an EMBL/GenBank/DDBJ whole genome shotgun (WGS) entry which is preliminary data.</text>
</comment>
<dbReference type="GO" id="GO:0016149">
    <property type="term" value="F:translation release factor activity, codon specific"/>
    <property type="evidence" value="ECO:0007669"/>
    <property type="project" value="UniProtKB-UniRule"/>
</dbReference>
<keyword evidence="8" id="KW-1185">Reference proteome</keyword>
<feature type="domain" description="Prokaryotic-type class I peptide chain release factors" evidence="6">
    <location>
        <begin position="248"/>
        <end position="264"/>
    </location>
</feature>
<evidence type="ECO:0000256" key="2">
    <source>
        <dbReference type="ARBA" id="ARBA00022481"/>
    </source>
</evidence>
<comment type="similarity">
    <text evidence="1 4">Belongs to the prokaryotic/mitochondrial release factor family.</text>
</comment>
<dbReference type="PANTHER" id="PTHR43116">
    <property type="entry name" value="PEPTIDE CHAIN RELEASE FACTOR 2"/>
    <property type="match status" value="1"/>
</dbReference>
<dbReference type="EMBL" id="JACBAZ010000004">
    <property type="protein sequence ID" value="NWK56307.1"/>
    <property type="molecule type" value="Genomic_DNA"/>
</dbReference>
<protein>
    <recommendedName>
        <fullName evidence="4 5">Peptide chain release factor 2</fullName>
        <shortName evidence="4">RF-2</shortName>
    </recommendedName>
</protein>
<comment type="function">
    <text evidence="4">Peptide chain release factor 2 directs the termination of translation in response to the peptide chain termination codons UGA and UAA.</text>
</comment>
<proteinExistence type="inferred from homology"/>
<dbReference type="InterPro" id="IPR000352">
    <property type="entry name" value="Pep_chain_release_fac_I"/>
</dbReference>
<dbReference type="InterPro" id="IPR045853">
    <property type="entry name" value="Pep_chain_release_fac_I_sf"/>
</dbReference>
<dbReference type="InterPro" id="IPR005139">
    <property type="entry name" value="PCRF"/>
</dbReference>
<evidence type="ECO:0000256" key="1">
    <source>
        <dbReference type="ARBA" id="ARBA00010835"/>
    </source>
</evidence>
<dbReference type="GO" id="GO:0005737">
    <property type="term" value="C:cytoplasm"/>
    <property type="evidence" value="ECO:0007669"/>
    <property type="project" value="UniProtKB-SubCell"/>
</dbReference>
<reference evidence="7 8" key="1">
    <citation type="submission" date="2020-07" db="EMBL/GenBank/DDBJ databases">
        <title>Roseicoccus Jingziensis gen. nov., sp. nov., isolated from coastal seawater.</title>
        <authorList>
            <person name="Feng X."/>
        </authorList>
    </citation>
    <scope>NUCLEOTIDE SEQUENCE [LARGE SCALE GENOMIC DNA]</scope>
    <source>
        <strain evidence="7 8">N1E253</strain>
    </source>
</reference>
<dbReference type="InterPro" id="IPR004374">
    <property type="entry name" value="PrfB"/>
</dbReference>
<keyword evidence="4" id="KW-0963">Cytoplasm</keyword>
<dbReference type="AlphaFoldDB" id="A0A851GMP1"/>
<evidence type="ECO:0000256" key="5">
    <source>
        <dbReference type="NCBIfam" id="TIGR00020"/>
    </source>
</evidence>
<dbReference type="PROSITE" id="PS00745">
    <property type="entry name" value="RF_PROK_I"/>
    <property type="match status" value="1"/>
</dbReference>
<evidence type="ECO:0000259" key="6">
    <source>
        <dbReference type="PROSITE" id="PS00745"/>
    </source>
</evidence>
<feature type="modified residue" description="N5-methylglutamine" evidence="4">
    <location>
        <position position="255"/>
    </location>
</feature>
<dbReference type="Gene3D" id="3.30.70.1660">
    <property type="match status" value="1"/>
</dbReference>
<comment type="subcellular location">
    <subcellularLocation>
        <location evidence="4">Cytoplasm</location>
    </subcellularLocation>
</comment>
<dbReference type="HAMAP" id="MF_00094">
    <property type="entry name" value="Rel_fac_2"/>
    <property type="match status" value="1"/>
</dbReference>
<evidence type="ECO:0000313" key="8">
    <source>
        <dbReference type="Proteomes" id="UP000557872"/>
    </source>
</evidence>
<evidence type="ECO:0000256" key="3">
    <source>
        <dbReference type="ARBA" id="ARBA00022917"/>
    </source>
</evidence>
<organism evidence="7 8">
    <name type="scientific">Oceaniferula marina</name>
    <dbReference type="NCBI Taxonomy" id="2748318"/>
    <lineage>
        <taxon>Bacteria</taxon>
        <taxon>Pseudomonadati</taxon>
        <taxon>Verrucomicrobiota</taxon>
        <taxon>Verrucomicrobiia</taxon>
        <taxon>Verrucomicrobiales</taxon>
        <taxon>Verrucomicrobiaceae</taxon>
        <taxon>Oceaniferula</taxon>
    </lineage>
</organism>
<dbReference type="RefSeq" id="WP_178933092.1">
    <property type="nucleotide sequence ID" value="NZ_JACBAZ010000004.1"/>
</dbReference>
<comment type="PTM">
    <text evidence="4">Methylated by PrmC. Methylation increases the termination efficiency of RF2.</text>
</comment>
<dbReference type="Gene3D" id="3.30.160.20">
    <property type="match status" value="1"/>
</dbReference>
<dbReference type="PANTHER" id="PTHR43116:SF3">
    <property type="entry name" value="CLASS I PEPTIDE CHAIN RELEASE FACTOR"/>
    <property type="match status" value="1"/>
</dbReference>
<gene>
    <name evidence="4 7" type="primary">prfB</name>
    <name evidence="7" type="ORF">HW115_11850</name>
</gene>
<evidence type="ECO:0000256" key="4">
    <source>
        <dbReference type="HAMAP-Rule" id="MF_00094"/>
    </source>
</evidence>
<dbReference type="NCBIfam" id="TIGR00020">
    <property type="entry name" value="prfB"/>
    <property type="match status" value="1"/>
</dbReference>
<name>A0A851GMP1_9BACT</name>
<dbReference type="SMART" id="SM00937">
    <property type="entry name" value="PCRF"/>
    <property type="match status" value="1"/>
</dbReference>